<name>A0AC34RSN8_9BILA</name>
<dbReference type="WBParaSite" id="JU765_v2.g9774.t1">
    <property type="protein sequence ID" value="JU765_v2.g9774.t1"/>
    <property type="gene ID" value="JU765_v2.g9774"/>
</dbReference>
<accession>A0AC34RSN8</accession>
<dbReference type="Proteomes" id="UP000887576">
    <property type="component" value="Unplaced"/>
</dbReference>
<evidence type="ECO:0000313" key="2">
    <source>
        <dbReference type="WBParaSite" id="JU765_v2.g9774.t1"/>
    </source>
</evidence>
<organism evidence="1 2">
    <name type="scientific">Panagrolaimus sp. JU765</name>
    <dbReference type="NCBI Taxonomy" id="591449"/>
    <lineage>
        <taxon>Eukaryota</taxon>
        <taxon>Metazoa</taxon>
        <taxon>Ecdysozoa</taxon>
        <taxon>Nematoda</taxon>
        <taxon>Chromadorea</taxon>
        <taxon>Rhabditida</taxon>
        <taxon>Tylenchina</taxon>
        <taxon>Panagrolaimomorpha</taxon>
        <taxon>Panagrolaimoidea</taxon>
        <taxon>Panagrolaimidae</taxon>
        <taxon>Panagrolaimus</taxon>
    </lineage>
</organism>
<evidence type="ECO:0000313" key="1">
    <source>
        <dbReference type="Proteomes" id="UP000887576"/>
    </source>
</evidence>
<sequence length="464" mass="53774">MNALFVILLTTLPTSIQAELNLDLRAIKYVERNGKCFVDVFLPKIEKEEPLTNFFVRQTFKSECYDHHDARSFALLPNENEGYYFIGCFYYKKGQVVKCEVFKDDKFVPEVDVSCDNLDLSSTENVNVHIAPRKIRILSVSYINDSIGCIVEKADDGYVSQKFNEKGRTFFQYNAVTKHDADFYYEHNPLRYFLFGKIHIYSWDVGQYGIRDQPKTSEKHTNWTQIYDYVFDNNQEPGKVELPFSGTFYGIKYVSRENGECFVVITDVRNPDKVRKIKIDCYPRDTVASFGIYPISDEKYGLRACFLEYFNVIPVISCRHLENDQFVEEKCTYYENTDIPPNIMLGSFTGHSTYLNGILIDYARNSCQLTILNHKVVEEIQDTAEIFGRGFDVIRDEFLVRSELPFDLQSQKNLANYSPIMSTGSNVFFKGVEGKFVVFDPRGKSNNFTGDYDSVIDDFFIKLI</sequence>
<protein>
    <submittedName>
        <fullName evidence="2">Uncharacterized protein</fullName>
    </submittedName>
</protein>
<reference evidence="2" key="1">
    <citation type="submission" date="2022-11" db="UniProtKB">
        <authorList>
            <consortium name="WormBaseParasite"/>
        </authorList>
    </citation>
    <scope>IDENTIFICATION</scope>
</reference>
<proteinExistence type="predicted"/>